<organism evidence="2 3">
    <name type="scientific">Elysia marginata</name>
    <dbReference type="NCBI Taxonomy" id="1093978"/>
    <lineage>
        <taxon>Eukaryota</taxon>
        <taxon>Metazoa</taxon>
        <taxon>Spiralia</taxon>
        <taxon>Lophotrochozoa</taxon>
        <taxon>Mollusca</taxon>
        <taxon>Gastropoda</taxon>
        <taxon>Heterobranchia</taxon>
        <taxon>Euthyneura</taxon>
        <taxon>Panpulmonata</taxon>
        <taxon>Sacoglossa</taxon>
        <taxon>Placobranchoidea</taxon>
        <taxon>Plakobranchidae</taxon>
        <taxon>Elysia</taxon>
    </lineage>
</organism>
<proteinExistence type="predicted"/>
<feature type="compositionally biased region" description="Polar residues" evidence="1">
    <location>
        <begin position="359"/>
        <end position="384"/>
    </location>
</feature>
<dbReference type="EMBL" id="BMAT01012938">
    <property type="protein sequence ID" value="GFS02284.1"/>
    <property type="molecule type" value="Genomic_DNA"/>
</dbReference>
<gene>
    <name evidence="2" type="ORF">ElyMa_006441600</name>
</gene>
<feature type="region of interest" description="Disordered" evidence="1">
    <location>
        <begin position="437"/>
        <end position="461"/>
    </location>
</feature>
<sequence length="480" mass="51455">MISLSRTSQSQQELHLQGTAQQPDEVSSNEKKRRSRRRGRAPSLARMCVSRTRRSVSVDSAEFDLDVSEAPSISCCHPRSMSQERLGGGSQPSGAVSEGGTGVDLFTELQEKTRAIENMAADILSSGLKEDKKDAYAPPLVFGCGGNKETLVSQQEENIVEMSAEGAHAKQNVSSVKLKIPSVTSTPAFDEPAKSQLLPKVQPFGLDNTDSYSLNPPISTRRSNSFDHATPWPSVSTPEDILSTGQVDICGASSLTVPKPAGLFRRASWEIPKICLHCMHLETLAAEEKNRDASAPGSENVLDKDEDLSSPCSEESLTSTSSSDDEEEIFDKTKDSPGADPVVRFTLEGPEDNDEAMDSGQTDASPSFNLTKSDAETPNFNNFIETGRSEKSVSAMTPGGKFEQSSSFPSSNYTDVVSLAVPVVKQRSTSMDAACLLSPPGEGSVGSPGRQARSRSVDANVSRKTSNTLAILALVHQSFK</sequence>
<feature type="compositionally biased region" description="Gly residues" evidence="1">
    <location>
        <begin position="86"/>
        <end position="99"/>
    </location>
</feature>
<comment type="caution">
    <text evidence="2">The sequence shown here is derived from an EMBL/GenBank/DDBJ whole genome shotgun (WGS) entry which is preliminary data.</text>
</comment>
<dbReference type="AlphaFoldDB" id="A0AAV4HWG4"/>
<feature type="compositionally biased region" description="Low complexity" evidence="1">
    <location>
        <begin position="41"/>
        <end position="58"/>
    </location>
</feature>
<accession>A0AAV4HWG4</accession>
<feature type="compositionally biased region" description="Polar residues" evidence="1">
    <location>
        <begin position="1"/>
        <end position="26"/>
    </location>
</feature>
<dbReference type="Proteomes" id="UP000762676">
    <property type="component" value="Unassembled WGS sequence"/>
</dbReference>
<feature type="region of interest" description="Disordered" evidence="1">
    <location>
        <begin position="290"/>
        <end position="410"/>
    </location>
</feature>
<feature type="compositionally biased region" description="Low complexity" evidence="1">
    <location>
        <begin position="438"/>
        <end position="449"/>
    </location>
</feature>
<evidence type="ECO:0000313" key="3">
    <source>
        <dbReference type="Proteomes" id="UP000762676"/>
    </source>
</evidence>
<keyword evidence="3" id="KW-1185">Reference proteome</keyword>
<feature type="region of interest" description="Disordered" evidence="1">
    <location>
        <begin position="1"/>
        <end position="59"/>
    </location>
</feature>
<name>A0AAV4HWG4_9GAST</name>
<evidence type="ECO:0000256" key="1">
    <source>
        <dbReference type="SAM" id="MobiDB-lite"/>
    </source>
</evidence>
<evidence type="ECO:0000313" key="2">
    <source>
        <dbReference type="EMBL" id="GFS02284.1"/>
    </source>
</evidence>
<reference evidence="2 3" key="1">
    <citation type="journal article" date="2021" name="Elife">
        <title>Chloroplast acquisition without the gene transfer in kleptoplastic sea slugs, Plakobranchus ocellatus.</title>
        <authorList>
            <person name="Maeda T."/>
            <person name="Takahashi S."/>
            <person name="Yoshida T."/>
            <person name="Shimamura S."/>
            <person name="Takaki Y."/>
            <person name="Nagai Y."/>
            <person name="Toyoda A."/>
            <person name="Suzuki Y."/>
            <person name="Arimoto A."/>
            <person name="Ishii H."/>
            <person name="Satoh N."/>
            <person name="Nishiyama T."/>
            <person name="Hasebe M."/>
            <person name="Maruyama T."/>
            <person name="Minagawa J."/>
            <person name="Obokata J."/>
            <person name="Shigenobu S."/>
        </authorList>
    </citation>
    <scope>NUCLEOTIDE SEQUENCE [LARGE SCALE GENOMIC DNA]</scope>
</reference>
<protein>
    <submittedName>
        <fullName evidence="2">Uncharacterized protein</fullName>
    </submittedName>
</protein>
<feature type="region of interest" description="Disordered" evidence="1">
    <location>
        <begin position="79"/>
        <end position="99"/>
    </location>
</feature>
<feature type="compositionally biased region" description="Low complexity" evidence="1">
    <location>
        <begin position="309"/>
        <end position="322"/>
    </location>
</feature>
<feature type="compositionally biased region" description="Basic residues" evidence="1">
    <location>
        <begin position="31"/>
        <end position="40"/>
    </location>
</feature>